<dbReference type="HAMAP" id="MF_01513">
    <property type="entry name" value="Phe_aminotrans_2"/>
    <property type="match status" value="1"/>
</dbReference>
<dbReference type="InterPro" id="IPR050106">
    <property type="entry name" value="HistidinolP_aminotransfase"/>
</dbReference>
<dbReference type="RefSeq" id="WP_344170504.1">
    <property type="nucleotide sequence ID" value="NZ_BAAARY010000005.1"/>
</dbReference>
<comment type="similarity">
    <text evidence="6">Belongs to the class-II pyridoxal-phosphate-dependent aminotransferase family.</text>
</comment>
<organism evidence="8 9">
    <name type="scientific">Pilimelia columellifera subsp. columellifera</name>
    <dbReference type="NCBI Taxonomy" id="706583"/>
    <lineage>
        <taxon>Bacteria</taxon>
        <taxon>Bacillati</taxon>
        <taxon>Actinomycetota</taxon>
        <taxon>Actinomycetes</taxon>
        <taxon>Micromonosporales</taxon>
        <taxon>Micromonosporaceae</taxon>
        <taxon>Pilimelia</taxon>
    </lineage>
</organism>
<dbReference type="PANTHER" id="PTHR43643">
    <property type="entry name" value="HISTIDINOL-PHOSPHATE AMINOTRANSFERASE 2"/>
    <property type="match status" value="1"/>
</dbReference>
<name>A0ABN3NDZ5_9ACTN</name>
<evidence type="ECO:0000256" key="2">
    <source>
        <dbReference type="ARBA" id="ARBA00011738"/>
    </source>
</evidence>
<sequence length="357" mass="38001">MIRLTRADLEALPNYVPGRSPADLARELGLTEAIKLASNEVPYGPLPGVVEAVTEAARQSHRYPDMGVLALRAALAERYGVAADRIATGCGSVGLAEALVRATCLPGDEVVFSWRSFEAYPIIAATSGATAVRVPNTAGHGHDLPAMAAAITDDTRLVLVCNPNNPTGTALRRAELGRFLDAVPTRVLVVIDEAYREFVTDEDVPDGLAFADRSNVVVLRTFSKAWGLAGLRMGFLVAQPEVASAIRKVITPFSSSLPAQAAALAALGQEDEVRRRCALVVSERERLLERVRKLVPDAPETQANFVWLPLADEAVPFAKACEAKGVIVRPFAGDGVRVTVGTPEENDAFVAVAETAL</sequence>
<dbReference type="NCBIfam" id="TIGR01141">
    <property type="entry name" value="hisC"/>
    <property type="match status" value="1"/>
</dbReference>
<dbReference type="CDD" id="cd00609">
    <property type="entry name" value="AAT_like"/>
    <property type="match status" value="1"/>
</dbReference>
<keyword evidence="5 6" id="KW-0663">Pyridoxal phosphate</keyword>
<evidence type="ECO:0000256" key="1">
    <source>
        <dbReference type="ARBA" id="ARBA00001933"/>
    </source>
</evidence>
<dbReference type="InterPro" id="IPR015424">
    <property type="entry name" value="PyrdxlP-dep_Trfase"/>
</dbReference>
<evidence type="ECO:0000256" key="5">
    <source>
        <dbReference type="ARBA" id="ARBA00022898"/>
    </source>
</evidence>
<dbReference type="PROSITE" id="PS00599">
    <property type="entry name" value="AA_TRANSFER_CLASS_2"/>
    <property type="match status" value="1"/>
</dbReference>
<comment type="caution">
    <text evidence="8">The sequence shown here is derived from an EMBL/GenBank/DDBJ whole genome shotgun (WGS) entry which is preliminary data.</text>
</comment>
<gene>
    <name evidence="8" type="primary">hisC</name>
    <name evidence="6" type="synonym">pat</name>
    <name evidence="8" type="ORF">GCM10010201_15670</name>
</gene>
<keyword evidence="3 6" id="KW-0032">Aminotransferase</keyword>
<comment type="catalytic activity">
    <reaction evidence="6">
        <text>an aromatic L-alpha-amino acid + 2-oxoglutarate = an aromatic oxo-acid + L-glutamate</text>
        <dbReference type="Rhea" id="RHEA:17533"/>
        <dbReference type="ChEBI" id="CHEBI:16810"/>
        <dbReference type="ChEBI" id="CHEBI:29985"/>
        <dbReference type="ChEBI" id="CHEBI:73309"/>
        <dbReference type="ChEBI" id="CHEBI:84824"/>
        <dbReference type="EC" id="2.6.1.57"/>
    </reaction>
</comment>
<dbReference type="InterPro" id="IPR024892">
    <property type="entry name" value="ArAT"/>
</dbReference>
<evidence type="ECO:0000313" key="9">
    <source>
        <dbReference type="Proteomes" id="UP001499978"/>
    </source>
</evidence>
<keyword evidence="4 6" id="KW-0808">Transferase</keyword>
<accession>A0ABN3NDZ5</accession>
<proteinExistence type="inferred from homology"/>
<dbReference type="InterPro" id="IPR004839">
    <property type="entry name" value="Aminotransferase_I/II_large"/>
</dbReference>
<dbReference type="EC" id="2.6.1.57" evidence="6"/>
<evidence type="ECO:0000256" key="4">
    <source>
        <dbReference type="ARBA" id="ARBA00022679"/>
    </source>
</evidence>
<dbReference type="InterPro" id="IPR005861">
    <property type="entry name" value="HisP_aminotrans"/>
</dbReference>
<dbReference type="NCBIfam" id="NF002878">
    <property type="entry name" value="PRK03321.1"/>
    <property type="match status" value="1"/>
</dbReference>
<dbReference type="PANTHER" id="PTHR43643:SF3">
    <property type="entry name" value="HISTIDINOL-PHOSPHATE AMINOTRANSFERASE"/>
    <property type="match status" value="1"/>
</dbReference>
<dbReference type="InterPro" id="IPR015421">
    <property type="entry name" value="PyrdxlP-dep_Trfase_major"/>
</dbReference>
<dbReference type="Proteomes" id="UP001499978">
    <property type="component" value="Unassembled WGS sequence"/>
</dbReference>
<feature type="modified residue" description="N6-(pyridoxal phosphate)lysine" evidence="6">
    <location>
        <position position="224"/>
    </location>
</feature>
<dbReference type="HAMAP" id="MF_01023">
    <property type="entry name" value="HisC_aminotrans_2"/>
    <property type="match status" value="1"/>
</dbReference>
<feature type="domain" description="Aminotransferase class I/classII large" evidence="7">
    <location>
        <begin position="32"/>
        <end position="350"/>
    </location>
</feature>
<dbReference type="Gene3D" id="3.90.1150.10">
    <property type="entry name" value="Aspartate Aminotransferase, domain 1"/>
    <property type="match status" value="1"/>
</dbReference>
<dbReference type="SUPFAM" id="SSF53383">
    <property type="entry name" value="PLP-dependent transferases"/>
    <property type="match status" value="1"/>
</dbReference>
<dbReference type="Gene3D" id="3.40.640.10">
    <property type="entry name" value="Type I PLP-dependent aspartate aminotransferase-like (Major domain)"/>
    <property type="match status" value="1"/>
</dbReference>
<reference evidence="8 9" key="1">
    <citation type="journal article" date="2019" name="Int. J. Syst. Evol. Microbiol.">
        <title>The Global Catalogue of Microorganisms (GCM) 10K type strain sequencing project: providing services to taxonomists for standard genome sequencing and annotation.</title>
        <authorList>
            <consortium name="The Broad Institute Genomics Platform"/>
            <consortium name="The Broad Institute Genome Sequencing Center for Infectious Disease"/>
            <person name="Wu L."/>
            <person name="Ma J."/>
        </authorList>
    </citation>
    <scope>NUCLEOTIDE SEQUENCE [LARGE SCALE GENOMIC DNA]</scope>
    <source>
        <strain evidence="8 9">JCM 3367</strain>
    </source>
</reference>
<evidence type="ECO:0000256" key="6">
    <source>
        <dbReference type="HAMAP-Rule" id="MF_01513"/>
    </source>
</evidence>
<dbReference type="Pfam" id="PF00155">
    <property type="entry name" value="Aminotran_1_2"/>
    <property type="match status" value="1"/>
</dbReference>
<comment type="cofactor">
    <cofactor evidence="1 6">
        <name>pyridoxal 5'-phosphate</name>
        <dbReference type="ChEBI" id="CHEBI:597326"/>
    </cofactor>
</comment>
<dbReference type="EMBL" id="BAAARY010000005">
    <property type="protein sequence ID" value="GAA2519430.1"/>
    <property type="molecule type" value="Genomic_DNA"/>
</dbReference>
<dbReference type="InterPro" id="IPR015422">
    <property type="entry name" value="PyrdxlP-dep_Trfase_small"/>
</dbReference>
<comment type="subunit">
    <text evidence="2 6">Homodimer.</text>
</comment>
<dbReference type="InterPro" id="IPR001917">
    <property type="entry name" value="Aminotrans_II_pyridoxalP_BS"/>
</dbReference>
<evidence type="ECO:0000256" key="3">
    <source>
        <dbReference type="ARBA" id="ARBA00022576"/>
    </source>
</evidence>
<keyword evidence="9" id="KW-1185">Reference proteome</keyword>
<evidence type="ECO:0000313" key="8">
    <source>
        <dbReference type="EMBL" id="GAA2519430.1"/>
    </source>
</evidence>
<protein>
    <recommendedName>
        <fullName evidence="6">Aromatic amino acid aminotransferase</fullName>
        <shortName evidence="6">ArAT</shortName>
        <ecNumber evidence="6">2.6.1.57</ecNumber>
    </recommendedName>
</protein>
<evidence type="ECO:0000259" key="7">
    <source>
        <dbReference type="Pfam" id="PF00155"/>
    </source>
</evidence>
<comment type="function">
    <text evidence="6">Aminotransferase that catalyzes the conversion of aromatic amino acids and 2-oxoglutarate into corresponding aromatic oxo acids and L-glutamate.</text>
</comment>